<dbReference type="EMBL" id="LAZR01063087">
    <property type="protein sequence ID" value="KKK60204.1"/>
    <property type="molecule type" value="Genomic_DNA"/>
</dbReference>
<organism evidence="2">
    <name type="scientific">marine sediment metagenome</name>
    <dbReference type="NCBI Taxonomy" id="412755"/>
    <lineage>
        <taxon>unclassified sequences</taxon>
        <taxon>metagenomes</taxon>
        <taxon>ecological metagenomes</taxon>
    </lineage>
</organism>
<dbReference type="AlphaFoldDB" id="A0A0F8Z182"/>
<name>A0A0F8Z182_9ZZZZ</name>
<dbReference type="InterPro" id="IPR038763">
    <property type="entry name" value="DHH_sf"/>
</dbReference>
<gene>
    <name evidence="2" type="ORF">LCGC14_3026670</name>
</gene>
<dbReference type="Pfam" id="PF02272">
    <property type="entry name" value="DHHA1"/>
    <property type="match status" value="1"/>
</dbReference>
<dbReference type="PANTHER" id="PTHR47618">
    <property type="entry name" value="BIFUNCTIONAL OLIGORIBONUCLEASE AND PAP PHOSPHATASE NRNA"/>
    <property type="match status" value="1"/>
</dbReference>
<dbReference type="Gene3D" id="3.10.310.30">
    <property type="match status" value="1"/>
</dbReference>
<dbReference type="InterPro" id="IPR051319">
    <property type="entry name" value="Oligoribo/pAp-PDE_c-di-AMP_PDE"/>
</dbReference>
<evidence type="ECO:0000313" key="2">
    <source>
        <dbReference type="EMBL" id="KKK60204.1"/>
    </source>
</evidence>
<dbReference type="InterPro" id="IPR003156">
    <property type="entry name" value="DHHA1_dom"/>
</dbReference>
<reference evidence="2" key="1">
    <citation type="journal article" date="2015" name="Nature">
        <title>Complex archaea that bridge the gap between prokaryotes and eukaryotes.</title>
        <authorList>
            <person name="Spang A."/>
            <person name="Saw J.H."/>
            <person name="Jorgensen S.L."/>
            <person name="Zaremba-Niedzwiedzka K."/>
            <person name="Martijn J."/>
            <person name="Lind A.E."/>
            <person name="van Eijk R."/>
            <person name="Schleper C."/>
            <person name="Guy L."/>
            <person name="Ettema T.J."/>
        </authorList>
    </citation>
    <scope>NUCLEOTIDE SEQUENCE</scope>
</reference>
<dbReference type="SUPFAM" id="SSF64182">
    <property type="entry name" value="DHH phosphoesterases"/>
    <property type="match status" value="1"/>
</dbReference>
<feature type="domain" description="DHHA1" evidence="1">
    <location>
        <begin position="4"/>
        <end position="70"/>
    </location>
</feature>
<sequence>LVMESVRISALLKQKDDVLWKASLRSKEEIDISKVAVMFNGGGHRNAAGCSLEGSMPDVKQKLLNALKDIL</sequence>
<dbReference type="PANTHER" id="PTHR47618:SF1">
    <property type="entry name" value="BIFUNCTIONAL OLIGORIBONUCLEASE AND PAP PHOSPHATASE NRNA"/>
    <property type="match status" value="1"/>
</dbReference>
<dbReference type="GO" id="GO:0003676">
    <property type="term" value="F:nucleic acid binding"/>
    <property type="evidence" value="ECO:0007669"/>
    <property type="project" value="InterPro"/>
</dbReference>
<evidence type="ECO:0000259" key="1">
    <source>
        <dbReference type="Pfam" id="PF02272"/>
    </source>
</evidence>
<feature type="non-terminal residue" evidence="2">
    <location>
        <position position="1"/>
    </location>
</feature>
<protein>
    <recommendedName>
        <fullName evidence="1">DHHA1 domain-containing protein</fullName>
    </recommendedName>
</protein>
<proteinExistence type="predicted"/>
<accession>A0A0F8Z182</accession>
<comment type="caution">
    <text evidence="2">The sequence shown here is derived from an EMBL/GenBank/DDBJ whole genome shotgun (WGS) entry which is preliminary data.</text>
</comment>